<evidence type="ECO:0000259" key="3">
    <source>
        <dbReference type="PROSITE" id="PS50110"/>
    </source>
</evidence>
<name>A0A225CZD9_9BACT</name>
<dbReference type="OrthoDB" id="20101at2"/>
<dbReference type="Gene3D" id="3.60.40.10">
    <property type="entry name" value="PPM-type phosphatase domain"/>
    <property type="match status" value="1"/>
</dbReference>
<dbReference type="GO" id="GO:0016791">
    <property type="term" value="F:phosphatase activity"/>
    <property type="evidence" value="ECO:0007669"/>
    <property type="project" value="TreeGrafter"/>
</dbReference>
<sequence length="407" mass="44946">MNRPPIHTNGTPTTGTTRVLLIDDQPMIGEAVRRMLAPEAGIEFHFCPDPKAAIPTANRVRPTVILQDLVMPDIDGLMLVRYFRANPTTADTPMIVLSSQEEAVTKADAFAAGANDYLVKLPDRIELLARIRYHSQGYVNLLQRNAAYQEIAAGRKRLADEVAAGVRYVRSLLPNPWRSGRDKAVSGIDWRYVPCTEMGGDALGYHRIDADHLALYLLDVTGHGLASALLGVTVLNVLRTGTLPNTDFRDPGQVLFGLNEAFPCEKHGEKFFTIWYGVYHGPSRVLTWSGGGHPPALLYTGGAGRREEPTQLDSQGPMIGMMPWPAFETGRREIPSAARLYVYSDGAQEIHKTDGSDWTMPEFVEALTSFVASEPTTVMDALHQHIRELNGSDVLDDDFSMLEVDFE</sequence>
<protein>
    <submittedName>
        <fullName evidence="4">Serine phosphatase RsbU, regulator of sigma subunit</fullName>
    </submittedName>
</protein>
<reference evidence="5" key="1">
    <citation type="submission" date="2017-06" db="EMBL/GenBank/DDBJ databases">
        <title>Genome analysis of Fimbriiglobus ruber SP5, the first member of the order Planctomycetales with confirmed chitinolytic capability.</title>
        <authorList>
            <person name="Ravin N.V."/>
            <person name="Rakitin A.L."/>
            <person name="Ivanova A.A."/>
            <person name="Beletsky A.V."/>
            <person name="Kulichevskaya I.S."/>
            <person name="Mardanov A.V."/>
            <person name="Dedysh S.N."/>
        </authorList>
    </citation>
    <scope>NUCLEOTIDE SEQUENCE [LARGE SCALE GENOMIC DNA]</scope>
    <source>
        <strain evidence="5">SP5</strain>
    </source>
</reference>
<proteinExistence type="predicted"/>
<dbReference type="RefSeq" id="WP_088259984.1">
    <property type="nucleotide sequence ID" value="NZ_NIDE01000019.1"/>
</dbReference>
<accession>A0A225CZD9</accession>
<dbReference type="Pfam" id="PF07228">
    <property type="entry name" value="SpoIIE"/>
    <property type="match status" value="1"/>
</dbReference>
<dbReference type="PANTHER" id="PTHR43156:SF2">
    <property type="entry name" value="STAGE II SPORULATION PROTEIN E"/>
    <property type="match status" value="1"/>
</dbReference>
<organism evidence="4 5">
    <name type="scientific">Fimbriiglobus ruber</name>
    <dbReference type="NCBI Taxonomy" id="1908690"/>
    <lineage>
        <taxon>Bacteria</taxon>
        <taxon>Pseudomonadati</taxon>
        <taxon>Planctomycetota</taxon>
        <taxon>Planctomycetia</taxon>
        <taxon>Gemmatales</taxon>
        <taxon>Gemmataceae</taxon>
        <taxon>Fimbriiglobus</taxon>
    </lineage>
</organism>
<dbReference type="PANTHER" id="PTHR43156">
    <property type="entry name" value="STAGE II SPORULATION PROTEIN E-RELATED"/>
    <property type="match status" value="1"/>
</dbReference>
<gene>
    <name evidence="4" type="ORF">FRUB_09572</name>
</gene>
<keyword evidence="2" id="KW-0597">Phosphoprotein</keyword>
<dbReference type="GO" id="GO:0000160">
    <property type="term" value="P:phosphorelay signal transduction system"/>
    <property type="evidence" value="ECO:0007669"/>
    <property type="project" value="InterPro"/>
</dbReference>
<feature type="modified residue" description="4-aspartylphosphate" evidence="2">
    <location>
        <position position="68"/>
    </location>
</feature>
<dbReference type="InterPro" id="IPR036457">
    <property type="entry name" value="PPM-type-like_dom_sf"/>
</dbReference>
<dbReference type="SMART" id="SM00331">
    <property type="entry name" value="PP2C_SIG"/>
    <property type="match status" value="1"/>
</dbReference>
<dbReference type="EMBL" id="NIDE01000019">
    <property type="protein sequence ID" value="OWK34730.1"/>
    <property type="molecule type" value="Genomic_DNA"/>
</dbReference>
<dbReference type="Gene3D" id="3.40.50.2300">
    <property type="match status" value="1"/>
</dbReference>
<dbReference type="SMART" id="SM00448">
    <property type="entry name" value="REC"/>
    <property type="match status" value="1"/>
</dbReference>
<evidence type="ECO:0000313" key="5">
    <source>
        <dbReference type="Proteomes" id="UP000214646"/>
    </source>
</evidence>
<dbReference type="Pfam" id="PF00072">
    <property type="entry name" value="Response_reg"/>
    <property type="match status" value="1"/>
</dbReference>
<keyword evidence="5" id="KW-1185">Reference proteome</keyword>
<dbReference type="SUPFAM" id="SSF52172">
    <property type="entry name" value="CheY-like"/>
    <property type="match status" value="1"/>
</dbReference>
<dbReference type="InterPro" id="IPR001789">
    <property type="entry name" value="Sig_transdc_resp-reg_receiver"/>
</dbReference>
<dbReference type="InterPro" id="IPR052016">
    <property type="entry name" value="Bact_Sigma-Reg"/>
</dbReference>
<dbReference type="PROSITE" id="PS50110">
    <property type="entry name" value="RESPONSE_REGULATORY"/>
    <property type="match status" value="1"/>
</dbReference>
<evidence type="ECO:0000256" key="1">
    <source>
        <dbReference type="ARBA" id="ARBA00022801"/>
    </source>
</evidence>
<comment type="caution">
    <text evidence="4">The sequence shown here is derived from an EMBL/GenBank/DDBJ whole genome shotgun (WGS) entry which is preliminary data.</text>
</comment>
<dbReference type="InterPro" id="IPR011006">
    <property type="entry name" value="CheY-like_superfamily"/>
</dbReference>
<evidence type="ECO:0000313" key="4">
    <source>
        <dbReference type="EMBL" id="OWK34730.1"/>
    </source>
</evidence>
<feature type="domain" description="Response regulatory" evidence="3">
    <location>
        <begin position="18"/>
        <end position="135"/>
    </location>
</feature>
<evidence type="ECO:0000256" key="2">
    <source>
        <dbReference type="PROSITE-ProRule" id="PRU00169"/>
    </source>
</evidence>
<keyword evidence="1" id="KW-0378">Hydrolase</keyword>
<dbReference type="InterPro" id="IPR001932">
    <property type="entry name" value="PPM-type_phosphatase-like_dom"/>
</dbReference>
<dbReference type="AlphaFoldDB" id="A0A225CZD9"/>
<dbReference type="Proteomes" id="UP000214646">
    <property type="component" value="Unassembled WGS sequence"/>
</dbReference>